<dbReference type="Proteomes" id="UP001156290">
    <property type="component" value="Segment"/>
</dbReference>
<name>A0AAX3DF01_9CAUD</name>
<dbReference type="EMBL" id="OP617747">
    <property type="protein sequence ID" value="UYL05842.1"/>
    <property type="molecule type" value="Genomic_DNA"/>
</dbReference>
<evidence type="ECO:0000313" key="1">
    <source>
        <dbReference type="EMBL" id="UYL05842.1"/>
    </source>
</evidence>
<protein>
    <submittedName>
        <fullName evidence="1">Uncharacterized protein</fullName>
    </submittedName>
</protein>
<proteinExistence type="predicted"/>
<gene>
    <name evidence="1" type="ORF">JLBLGABF_00042</name>
</gene>
<organism evidence="1 2">
    <name type="scientific">Klebsiella phage KP13MC5-2</name>
    <dbReference type="NCBI Taxonomy" id="2985664"/>
    <lineage>
        <taxon>Viruses</taxon>
        <taxon>Duplodnaviria</taxon>
        <taxon>Heunggongvirae</taxon>
        <taxon>Uroviricota</taxon>
        <taxon>Caudoviricetes</taxon>
        <taxon>Autographivirales</taxon>
        <taxon>Autotranscriptaviridae</taxon>
        <taxon>Studiervirinae</taxon>
        <taxon>Teetrevirus</taxon>
        <taxon>Teetrevirus KP13MC52</taxon>
    </lineage>
</organism>
<evidence type="ECO:0000313" key="2">
    <source>
        <dbReference type="Proteomes" id="UP001156290"/>
    </source>
</evidence>
<sequence length="80" mass="9330">MTTTMQADGVTFYPLSSIASTIVPEYPHAVYRYTQGRWAHFHVGRNRPMHRVVHKHNGYLEFVKVDGKKYYIDDACTLRV</sequence>
<reference evidence="1 2" key="1">
    <citation type="submission" date="2022-10" db="EMBL/GenBank/DDBJ databases">
        <title>Bacteriophage therapy against pathological Klebsiella pneumoniae that determine the clinical course of primary sclerosing cholangitis.</title>
        <authorList>
            <person name="Ichikawa M."/>
            <person name="Nakamoto N."/>
            <person name="Kredo-Russo S."/>
            <person name="Weinstock E."/>
            <person name="Weiner I.N."/>
            <person name="Khabra E."/>
            <person name="Ben-Ishay N."/>
            <person name="Inbar D."/>
            <person name="Kowalsman N."/>
            <person name="Mordoch R."/>
            <person name="Nicenboim J."/>
            <person name="Golembo M."/>
            <person name="Zak N.B."/>
            <person name="Suzuki T."/>
            <person name="Miyamoto K."/>
            <person name="Teratani T."/>
            <person name="Fujimori S."/>
            <person name="Aoto Y."/>
            <person name="Konda M."/>
            <person name="Hayashi N."/>
            <person name="Chu P.-S."/>
            <person name="Taniki N."/>
            <person name="Morikawa R."/>
            <person name="Kasuga R."/>
            <person name="Tabuchi T."/>
            <person name="Sugimoto S."/>
            <person name="Mikami Y."/>
            <person name="Shiota A."/>
            <person name="Bassan M."/>
            <person name="Kanai T."/>
        </authorList>
    </citation>
    <scope>NUCLEOTIDE SEQUENCE [LARGE SCALE GENOMIC DNA]</scope>
</reference>
<accession>A0AAX3DF01</accession>
<keyword evidence="2" id="KW-1185">Reference proteome</keyword>